<name>A0A9K3IHJ3_HELAN</name>
<sequence length="70" mass="8089">MHWEMKSAFNSPCLGSNITYSGCNSARSVGKTTIATRPHENKTQLNRKTYQRPQIQLNRHFRPTKLPFLV</sequence>
<evidence type="ECO:0000313" key="1">
    <source>
        <dbReference type="EMBL" id="KAF5796892.1"/>
    </source>
</evidence>
<gene>
    <name evidence="1" type="ORF">HanXRQr2_Chr08g0357161</name>
</gene>
<dbReference type="AlphaFoldDB" id="A0A9K3IHJ3"/>
<proteinExistence type="predicted"/>
<dbReference type="EMBL" id="MNCJ02000323">
    <property type="protein sequence ID" value="KAF5796892.1"/>
    <property type="molecule type" value="Genomic_DNA"/>
</dbReference>
<protein>
    <submittedName>
        <fullName evidence="1">Uncharacterized protein</fullName>
    </submittedName>
</protein>
<keyword evidence="2" id="KW-1185">Reference proteome</keyword>
<evidence type="ECO:0000313" key="2">
    <source>
        <dbReference type="Proteomes" id="UP000215914"/>
    </source>
</evidence>
<reference evidence="1" key="2">
    <citation type="submission" date="2020-06" db="EMBL/GenBank/DDBJ databases">
        <title>Helianthus annuus Genome sequencing and assembly Release 2.</title>
        <authorList>
            <person name="Gouzy J."/>
            <person name="Langlade N."/>
            <person name="Munos S."/>
        </authorList>
    </citation>
    <scope>NUCLEOTIDE SEQUENCE</scope>
    <source>
        <tissue evidence="1">Leaves</tissue>
    </source>
</reference>
<comment type="caution">
    <text evidence="1">The sequence shown here is derived from an EMBL/GenBank/DDBJ whole genome shotgun (WGS) entry which is preliminary data.</text>
</comment>
<reference evidence="1" key="1">
    <citation type="journal article" date="2017" name="Nature">
        <title>The sunflower genome provides insights into oil metabolism, flowering and Asterid evolution.</title>
        <authorList>
            <person name="Badouin H."/>
            <person name="Gouzy J."/>
            <person name="Grassa C.J."/>
            <person name="Murat F."/>
            <person name="Staton S.E."/>
            <person name="Cottret L."/>
            <person name="Lelandais-Briere C."/>
            <person name="Owens G.L."/>
            <person name="Carrere S."/>
            <person name="Mayjonade B."/>
            <person name="Legrand L."/>
            <person name="Gill N."/>
            <person name="Kane N.C."/>
            <person name="Bowers J.E."/>
            <person name="Hubner S."/>
            <person name="Bellec A."/>
            <person name="Berard A."/>
            <person name="Berges H."/>
            <person name="Blanchet N."/>
            <person name="Boniface M.C."/>
            <person name="Brunel D."/>
            <person name="Catrice O."/>
            <person name="Chaidir N."/>
            <person name="Claudel C."/>
            <person name="Donnadieu C."/>
            <person name="Faraut T."/>
            <person name="Fievet G."/>
            <person name="Helmstetter N."/>
            <person name="King M."/>
            <person name="Knapp S.J."/>
            <person name="Lai Z."/>
            <person name="Le Paslier M.C."/>
            <person name="Lippi Y."/>
            <person name="Lorenzon L."/>
            <person name="Mandel J.R."/>
            <person name="Marage G."/>
            <person name="Marchand G."/>
            <person name="Marquand E."/>
            <person name="Bret-Mestries E."/>
            <person name="Morien E."/>
            <person name="Nambeesan S."/>
            <person name="Nguyen T."/>
            <person name="Pegot-Espagnet P."/>
            <person name="Pouilly N."/>
            <person name="Raftis F."/>
            <person name="Sallet E."/>
            <person name="Schiex T."/>
            <person name="Thomas J."/>
            <person name="Vandecasteele C."/>
            <person name="Vares D."/>
            <person name="Vear F."/>
            <person name="Vautrin S."/>
            <person name="Crespi M."/>
            <person name="Mangin B."/>
            <person name="Burke J.M."/>
            <person name="Salse J."/>
            <person name="Munos S."/>
            <person name="Vincourt P."/>
            <person name="Rieseberg L.H."/>
            <person name="Langlade N.B."/>
        </authorList>
    </citation>
    <scope>NUCLEOTIDE SEQUENCE</scope>
    <source>
        <tissue evidence="1">Leaves</tissue>
    </source>
</reference>
<dbReference type="Proteomes" id="UP000215914">
    <property type="component" value="Unassembled WGS sequence"/>
</dbReference>
<organism evidence="1 2">
    <name type="scientific">Helianthus annuus</name>
    <name type="common">Common sunflower</name>
    <dbReference type="NCBI Taxonomy" id="4232"/>
    <lineage>
        <taxon>Eukaryota</taxon>
        <taxon>Viridiplantae</taxon>
        <taxon>Streptophyta</taxon>
        <taxon>Embryophyta</taxon>
        <taxon>Tracheophyta</taxon>
        <taxon>Spermatophyta</taxon>
        <taxon>Magnoliopsida</taxon>
        <taxon>eudicotyledons</taxon>
        <taxon>Gunneridae</taxon>
        <taxon>Pentapetalae</taxon>
        <taxon>asterids</taxon>
        <taxon>campanulids</taxon>
        <taxon>Asterales</taxon>
        <taxon>Asteraceae</taxon>
        <taxon>Asteroideae</taxon>
        <taxon>Heliantheae alliance</taxon>
        <taxon>Heliantheae</taxon>
        <taxon>Helianthus</taxon>
    </lineage>
</organism>
<accession>A0A9K3IHJ3</accession>
<dbReference type="Gramene" id="mRNA:HanXRQr2_Chr08g0357161">
    <property type="protein sequence ID" value="mRNA:HanXRQr2_Chr08g0357161"/>
    <property type="gene ID" value="HanXRQr2_Chr08g0357161"/>
</dbReference>